<reference evidence="1 2" key="1">
    <citation type="submission" date="2019-03" db="EMBL/GenBank/DDBJ databases">
        <title>Reclassification of Micrococcus aloeverae and Micrococcus yunnanensis as later heterotypic synonyms of Micrococcus luteus.</title>
        <authorList>
            <person name="Huang C.-H."/>
        </authorList>
    </citation>
    <scope>NUCLEOTIDE SEQUENCE [LARGE SCALE GENOMIC DNA]</scope>
    <source>
        <strain evidence="1 2">BCRC 12151</strain>
    </source>
</reference>
<dbReference type="Proteomes" id="UP000297477">
    <property type="component" value="Unassembled WGS sequence"/>
</dbReference>
<dbReference type="RefSeq" id="WP_067192201.1">
    <property type="nucleotide sequence ID" value="NZ_SPKT01000001.1"/>
</dbReference>
<keyword evidence="2" id="KW-1185">Reference proteome</keyword>
<protein>
    <recommendedName>
        <fullName evidence="3">Minor tail protein</fullName>
    </recommendedName>
</protein>
<name>A0ABY2K4K3_9MICC</name>
<accession>A0ABY2K4K3</accession>
<gene>
    <name evidence="1" type="ORF">E4A49_01010</name>
</gene>
<evidence type="ECO:0000313" key="1">
    <source>
        <dbReference type="EMBL" id="TFI01627.1"/>
    </source>
</evidence>
<comment type="caution">
    <text evidence="1">The sequence shown here is derived from an EMBL/GenBank/DDBJ whole genome shotgun (WGS) entry which is preliminary data.</text>
</comment>
<organism evidence="1 2">
    <name type="scientific">Micrococcus lylae</name>
    <dbReference type="NCBI Taxonomy" id="1273"/>
    <lineage>
        <taxon>Bacteria</taxon>
        <taxon>Bacillati</taxon>
        <taxon>Actinomycetota</taxon>
        <taxon>Actinomycetes</taxon>
        <taxon>Micrococcales</taxon>
        <taxon>Micrococcaceae</taxon>
        <taxon>Micrococcus</taxon>
    </lineage>
</organism>
<evidence type="ECO:0000313" key="2">
    <source>
        <dbReference type="Proteomes" id="UP000297477"/>
    </source>
</evidence>
<proteinExistence type="predicted"/>
<dbReference type="EMBL" id="SPKT01000001">
    <property type="protein sequence ID" value="TFI01627.1"/>
    <property type="molecule type" value="Genomic_DNA"/>
</dbReference>
<sequence>MVNQVHLADAPAWGPRSQPLLADHRTDGFRFELLDTRNRVLRPLRGVSEFTAEFNLWSTIRSGGSCRYAGDEDIDWTRHRIRAYATVSGAGRSMEWPVGTFIVKAPRTEYTAATRQAPTLQLFDMMSRLQEQASTAVQWMGYKGTNVIDRLRYLLDRQNIAHSFEDNEALFGTNMSWPPATSYLRMVNDMLDVAQCFSATADPMGVIRGDPHRPPQYRGITAVFTDAGDGMPFLPELVHEADFYDVPNQMTVVTESDDPDVLPMRGTFLDRTSRFAWAATGRVVSALEENAPASATQAELDARAERRLRQKQQVSETFEVQHPTLPLALNDVVRLEWGGRDLSALAVVEGFTYSQEAGALSTTKLRRVVE</sequence>
<evidence type="ECO:0008006" key="3">
    <source>
        <dbReference type="Google" id="ProtNLM"/>
    </source>
</evidence>